<dbReference type="HOGENOM" id="CLU_1855831_0_0_1"/>
<dbReference type="VEuPathDB" id="MicrosporidiaDB:NBO_12g0027"/>
<dbReference type="AlphaFoldDB" id="R0KVM5"/>
<feature type="chain" id="PRO_5004343495" evidence="1">
    <location>
        <begin position="17"/>
        <end position="138"/>
    </location>
</feature>
<sequence>MRFLTLFINILCSVKASEFNRRDIDNSLQFGEDPTSESSNEFFKLLDDQNVKLKKKNDDLMSKTLRLYKEKCENNYFDVSKEDDEVKEKDVIEEQNFNYKLIHSKEVSAEEKLRIFNSHLDRVLSKIIPQKEKNRVEE</sequence>
<evidence type="ECO:0000313" key="3">
    <source>
        <dbReference type="Proteomes" id="UP000016927"/>
    </source>
</evidence>
<keyword evidence="1" id="KW-0732">Signal</keyword>
<accession>R0KVM5</accession>
<organism evidence="2 3">
    <name type="scientific">Nosema bombycis (strain CQ1 / CVCC 102059)</name>
    <name type="common">Microsporidian parasite</name>
    <name type="synonym">Pebrine of silkworm</name>
    <dbReference type="NCBI Taxonomy" id="578461"/>
    <lineage>
        <taxon>Eukaryota</taxon>
        <taxon>Fungi</taxon>
        <taxon>Fungi incertae sedis</taxon>
        <taxon>Microsporidia</taxon>
        <taxon>Nosematidae</taxon>
        <taxon>Nosema</taxon>
    </lineage>
</organism>
<feature type="signal peptide" evidence="1">
    <location>
        <begin position="1"/>
        <end position="16"/>
    </location>
</feature>
<dbReference type="Proteomes" id="UP000016927">
    <property type="component" value="Unassembled WGS sequence"/>
</dbReference>
<proteinExistence type="predicted"/>
<evidence type="ECO:0000313" key="2">
    <source>
        <dbReference type="EMBL" id="EOB14921.1"/>
    </source>
</evidence>
<gene>
    <name evidence="2" type="ORF">NBO_12g0027</name>
</gene>
<dbReference type="EMBL" id="KB908920">
    <property type="protein sequence ID" value="EOB14921.1"/>
    <property type="molecule type" value="Genomic_DNA"/>
</dbReference>
<keyword evidence="3" id="KW-1185">Reference proteome</keyword>
<reference evidence="2 3" key="1">
    <citation type="journal article" date="2013" name="BMC Genomics">
        <title>Comparative genomics of parasitic silkworm microsporidia reveal an association between genome expansion and host adaptation.</title>
        <authorList>
            <person name="Pan G."/>
            <person name="Xu J."/>
            <person name="Li T."/>
            <person name="Xia Q."/>
            <person name="Liu S.L."/>
            <person name="Zhang G."/>
            <person name="Li S."/>
            <person name="Li C."/>
            <person name="Liu H."/>
            <person name="Yang L."/>
            <person name="Liu T."/>
            <person name="Zhang X."/>
            <person name="Wu Z."/>
            <person name="Fan W."/>
            <person name="Dang X."/>
            <person name="Xiang H."/>
            <person name="Tao M."/>
            <person name="Li Y."/>
            <person name="Hu J."/>
            <person name="Li Z."/>
            <person name="Lin L."/>
            <person name="Luo J."/>
            <person name="Geng L."/>
            <person name="Wang L."/>
            <person name="Long M."/>
            <person name="Wan Y."/>
            <person name="He N."/>
            <person name="Zhang Z."/>
            <person name="Lu C."/>
            <person name="Keeling P.J."/>
            <person name="Wang J."/>
            <person name="Xiang Z."/>
            <person name="Zhou Z."/>
        </authorList>
    </citation>
    <scope>NUCLEOTIDE SEQUENCE [LARGE SCALE GENOMIC DNA]</scope>
    <source>
        <strain evidence="3">CQ1 / CVCC 102059</strain>
    </source>
</reference>
<protein>
    <submittedName>
        <fullName evidence="2">Uncharacterized protein</fullName>
    </submittedName>
</protein>
<evidence type="ECO:0000256" key="1">
    <source>
        <dbReference type="SAM" id="SignalP"/>
    </source>
</evidence>
<name>R0KVM5_NOSB1</name>